<dbReference type="PANTHER" id="PTHR34061">
    <property type="entry name" value="PROTEIN, PUTATIVE-RELATED"/>
    <property type="match status" value="1"/>
</dbReference>
<dbReference type="Gramene" id="Manes.13G109500.1.v8.1">
    <property type="protein sequence ID" value="Manes.13G109500.1.v8.1.CDS.1"/>
    <property type="gene ID" value="Manes.13G109500.v8.1"/>
</dbReference>
<evidence type="ECO:0000313" key="2">
    <source>
        <dbReference type="Proteomes" id="UP000091857"/>
    </source>
</evidence>
<dbReference type="EMBL" id="CM004399">
    <property type="protein sequence ID" value="OAY33590.1"/>
    <property type="molecule type" value="Genomic_DNA"/>
</dbReference>
<proteinExistence type="predicted"/>
<dbReference type="AlphaFoldDB" id="A0A2C9UQU0"/>
<comment type="caution">
    <text evidence="1">The sequence shown here is derived from an EMBL/GenBank/DDBJ whole genome shotgun (WGS) entry which is preliminary data.</text>
</comment>
<sequence length="97" mass="10649">MGTAFISGSCVNWCQSKESQLVEPKGLSQTSQSCVVPALRKLDSVASWLLNGVAAVFFSSLERCSCVYIDTKDDSDYSNHHLPLILNDGFKCEQIDD</sequence>
<gene>
    <name evidence="1" type="ORF">MANES_13G109500v8</name>
</gene>
<protein>
    <submittedName>
        <fullName evidence="1">Uncharacterized protein</fullName>
    </submittedName>
</protein>
<dbReference type="Proteomes" id="UP000091857">
    <property type="component" value="Chromosome 13"/>
</dbReference>
<dbReference type="PANTHER" id="PTHR34061:SF21">
    <property type="match status" value="1"/>
</dbReference>
<accession>A0A2C9UQU0</accession>
<name>A0A2C9UQU0_MANES</name>
<organism evidence="1 2">
    <name type="scientific">Manihot esculenta</name>
    <name type="common">Cassava</name>
    <name type="synonym">Jatropha manihot</name>
    <dbReference type="NCBI Taxonomy" id="3983"/>
    <lineage>
        <taxon>Eukaryota</taxon>
        <taxon>Viridiplantae</taxon>
        <taxon>Streptophyta</taxon>
        <taxon>Embryophyta</taxon>
        <taxon>Tracheophyta</taxon>
        <taxon>Spermatophyta</taxon>
        <taxon>Magnoliopsida</taxon>
        <taxon>eudicotyledons</taxon>
        <taxon>Gunneridae</taxon>
        <taxon>Pentapetalae</taxon>
        <taxon>rosids</taxon>
        <taxon>fabids</taxon>
        <taxon>Malpighiales</taxon>
        <taxon>Euphorbiaceae</taxon>
        <taxon>Crotonoideae</taxon>
        <taxon>Manihoteae</taxon>
        <taxon>Manihot</taxon>
    </lineage>
</organism>
<keyword evidence="2" id="KW-1185">Reference proteome</keyword>
<evidence type="ECO:0000313" key="1">
    <source>
        <dbReference type="EMBL" id="OAY33590.1"/>
    </source>
</evidence>
<reference evidence="2" key="1">
    <citation type="journal article" date="2016" name="Nat. Biotechnol.">
        <title>Sequencing wild and cultivated cassava and related species reveals extensive interspecific hybridization and genetic diversity.</title>
        <authorList>
            <person name="Bredeson J.V."/>
            <person name="Lyons J.B."/>
            <person name="Prochnik S.E."/>
            <person name="Wu G.A."/>
            <person name="Ha C.M."/>
            <person name="Edsinger-Gonzales E."/>
            <person name="Grimwood J."/>
            <person name="Schmutz J."/>
            <person name="Rabbi I.Y."/>
            <person name="Egesi C."/>
            <person name="Nauluvula P."/>
            <person name="Lebot V."/>
            <person name="Ndunguru J."/>
            <person name="Mkamilo G."/>
            <person name="Bart R.S."/>
            <person name="Setter T.L."/>
            <person name="Gleadow R.M."/>
            <person name="Kulakow P."/>
            <person name="Ferguson M.E."/>
            <person name="Rounsley S."/>
            <person name="Rokhsar D.S."/>
        </authorList>
    </citation>
    <scope>NUCLEOTIDE SEQUENCE [LARGE SCALE GENOMIC DNA]</scope>
    <source>
        <strain evidence="2">cv. AM560-2</strain>
    </source>
</reference>